<evidence type="ECO:0000256" key="3">
    <source>
        <dbReference type="ARBA" id="ARBA00022729"/>
    </source>
</evidence>
<gene>
    <name evidence="8" type="ORF">ACFOOI_03955</name>
</gene>
<name>A0ABV7YR17_9BACT</name>
<keyword evidence="4" id="KW-0472">Membrane</keyword>
<evidence type="ECO:0000259" key="6">
    <source>
        <dbReference type="Pfam" id="PF07980"/>
    </source>
</evidence>
<evidence type="ECO:0000256" key="4">
    <source>
        <dbReference type="ARBA" id="ARBA00023136"/>
    </source>
</evidence>
<feature type="domain" description="RagB/SusD" evidence="6">
    <location>
        <begin position="367"/>
        <end position="514"/>
    </location>
</feature>
<dbReference type="SUPFAM" id="SSF48452">
    <property type="entry name" value="TPR-like"/>
    <property type="match status" value="1"/>
</dbReference>
<evidence type="ECO:0000256" key="5">
    <source>
        <dbReference type="ARBA" id="ARBA00023237"/>
    </source>
</evidence>
<comment type="caution">
    <text evidence="8">The sequence shown here is derived from an EMBL/GenBank/DDBJ whole genome shotgun (WGS) entry which is preliminary data.</text>
</comment>
<protein>
    <submittedName>
        <fullName evidence="8">RagB/SusD family nutrient uptake outer membrane protein</fullName>
    </submittedName>
</protein>
<evidence type="ECO:0000259" key="7">
    <source>
        <dbReference type="Pfam" id="PF14322"/>
    </source>
</evidence>
<evidence type="ECO:0000313" key="9">
    <source>
        <dbReference type="Proteomes" id="UP001595616"/>
    </source>
</evidence>
<feature type="domain" description="SusD-like N-terminal" evidence="7">
    <location>
        <begin position="54"/>
        <end position="240"/>
    </location>
</feature>
<dbReference type="InterPro" id="IPR012944">
    <property type="entry name" value="SusD_RagB_dom"/>
</dbReference>
<dbReference type="EMBL" id="JBHRYQ010000001">
    <property type="protein sequence ID" value="MFC3809799.1"/>
    <property type="molecule type" value="Genomic_DNA"/>
</dbReference>
<dbReference type="RefSeq" id="WP_379835311.1">
    <property type="nucleotide sequence ID" value="NZ_JBHRYQ010000001.1"/>
</dbReference>
<dbReference type="Pfam" id="PF07980">
    <property type="entry name" value="SusD_RagB"/>
    <property type="match status" value="1"/>
</dbReference>
<evidence type="ECO:0000313" key="8">
    <source>
        <dbReference type="EMBL" id="MFC3809799.1"/>
    </source>
</evidence>
<evidence type="ECO:0000256" key="1">
    <source>
        <dbReference type="ARBA" id="ARBA00004442"/>
    </source>
</evidence>
<dbReference type="Proteomes" id="UP001595616">
    <property type="component" value="Unassembled WGS sequence"/>
</dbReference>
<dbReference type="CDD" id="cd08977">
    <property type="entry name" value="SusD"/>
    <property type="match status" value="1"/>
</dbReference>
<comment type="similarity">
    <text evidence="2">Belongs to the SusD family.</text>
</comment>
<sequence>MKYAKYILITCCLSFTACNDVIDLYPQSNLNTGTYYSTLDEIKTGLMGCYNGLQAPMVNEWQLTELRSDNSKMGVPASSSSTNRDLSDLDMFIPATIHNAMYSYWISTYLNIRNANIIIDRLGANYDPATGSITLSDINIPMSDADRKQLIGEALFIRGYHYLNLVRLFGGVFLVHEPLSADKAKTINRSTVAETYKLIENDLKTASAYLSASKFGAIASTSIGKANQWSAKALLGKMYLTQNKKTEAAAQLQDVVTNSGYSLQKKYSDVFSTTNEMNSEILFTIRYKAGGLGLGSGFANNFAALNSGSTILNGSGSGNNTPTTELISLYTDKDTRKATNIAVFGTGTAAVYYVPKYLSPVVLSFDAENDWPIIRFADVLLMLAEAQGFKAESIALINQVRVRAGLAALTETVNSVETFEKALADERRLEFAFENHRFFDLVRYNTTMNTIKAEQTLKNHFALEYTSHYAQYTAPVPTLVQLQGYVTTDKLLLPIPQREIDTNPSLNIQQNPGY</sequence>
<dbReference type="InterPro" id="IPR011990">
    <property type="entry name" value="TPR-like_helical_dom_sf"/>
</dbReference>
<keyword evidence="5" id="KW-0998">Cell outer membrane</keyword>
<accession>A0ABV7YR17</accession>
<evidence type="ECO:0000256" key="2">
    <source>
        <dbReference type="ARBA" id="ARBA00006275"/>
    </source>
</evidence>
<organism evidence="8 9">
    <name type="scientific">Lacihabitans lacunae</name>
    <dbReference type="NCBI Taxonomy" id="1028214"/>
    <lineage>
        <taxon>Bacteria</taxon>
        <taxon>Pseudomonadati</taxon>
        <taxon>Bacteroidota</taxon>
        <taxon>Cytophagia</taxon>
        <taxon>Cytophagales</taxon>
        <taxon>Leadbetterellaceae</taxon>
        <taxon>Lacihabitans</taxon>
    </lineage>
</organism>
<proteinExistence type="inferred from homology"/>
<dbReference type="PROSITE" id="PS51257">
    <property type="entry name" value="PROKAR_LIPOPROTEIN"/>
    <property type="match status" value="1"/>
</dbReference>
<dbReference type="InterPro" id="IPR033985">
    <property type="entry name" value="SusD-like_N"/>
</dbReference>
<dbReference type="Pfam" id="PF14322">
    <property type="entry name" value="SusD-like_3"/>
    <property type="match status" value="1"/>
</dbReference>
<keyword evidence="9" id="KW-1185">Reference proteome</keyword>
<reference evidence="9" key="1">
    <citation type="journal article" date="2019" name="Int. J. Syst. Evol. Microbiol.">
        <title>The Global Catalogue of Microorganisms (GCM) 10K type strain sequencing project: providing services to taxonomists for standard genome sequencing and annotation.</title>
        <authorList>
            <consortium name="The Broad Institute Genomics Platform"/>
            <consortium name="The Broad Institute Genome Sequencing Center for Infectious Disease"/>
            <person name="Wu L."/>
            <person name="Ma J."/>
        </authorList>
    </citation>
    <scope>NUCLEOTIDE SEQUENCE [LARGE SCALE GENOMIC DNA]</scope>
    <source>
        <strain evidence="9">CECT 7956</strain>
    </source>
</reference>
<dbReference type="Gene3D" id="1.25.40.390">
    <property type="match status" value="1"/>
</dbReference>
<comment type="subcellular location">
    <subcellularLocation>
        <location evidence="1">Cell outer membrane</location>
    </subcellularLocation>
</comment>
<keyword evidence="3" id="KW-0732">Signal</keyword>